<dbReference type="NCBIfam" id="TIGR00084">
    <property type="entry name" value="ruvA"/>
    <property type="match status" value="1"/>
</dbReference>
<dbReference type="EMBL" id="SGXF01000001">
    <property type="protein sequence ID" value="RZT02026.1"/>
    <property type="molecule type" value="Genomic_DNA"/>
</dbReference>
<comment type="subunit">
    <text evidence="6">Homotetramer. Forms an RuvA(8)-RuvB(12)-Holliday junction (HJ) complex. HJ DNA is sandwiched between 2 RuvA tetramers; dsDNA enters through RuvA and exits via RuvB. An RuvB hexamer assembles on each DNA strand where it exits the tetramer. Each RuvB hexamer is contacted by two RuvA subunits (via domain III) on 2 adjacent RuvB subunits; this complex drives branch migration. In the full resolvosome a probable DNA-RuvA(4)-RuvB(12)-RuvC(2) complex forms which resolves the HJ.</text>
</comment>
<dbReference type="InterPro" id="IPR012340">
    <property type="entry name" value="NA-bd_OB-fold"/>
</dbReference>
<dbReference type="RefSeq" id="WP_130432051.1">
    <property type="nucleotide sequence ID" value="NZ_SGXF01000001.1"/>
</dbReference>
<dbReference type="GO" id="GO:0000400">
    <property type="term" value="F:four-way junction DNA binding"/>
    <property type="evidence" value="ECO:0007669"/>
    <property type="project" value="UniProtKB-UniRule"/>
</dbReference>
<comment type="caution">
    <text evidence="6">Lacks conserved residue(s) required for the propagation of feature annotation.</text>
</comment>
<evidence type="ECO:0000256" key="1">
    <source>
        <dbReference type="ARBA" id="ARBA00022490"/>
    </source>
</evidence>
<dbReference type="Gene3D" id="2.40.50.140">
    <property type="entry name" value="Nucleic acid-binding proteins"/>
    <property type="match status" value="1"/>
</dbReference>
<dbReference type="Pfam" id="PF14520">
    <property type="entry name" value="HHH_5"/>
    <property type="match status" value="1"/>
</dbReference>
<evidence type="ECO:0000259" key="7">
    <source>
        <dbReference type="Pfam" id="PF01330"/>
    </source>
</evidence>
<reference evidence="9 10" key="1">
    <citation type="submission" date="2019-02" db="EMBL/GenBank/DDBJ databases">
        <title>Genomic Encyclopedia of Type Strains, Phase IV (KMG-IV): sequencing the most valuable type-strain genomes for metagenomic binning, comparative biology and taxonomic classification.</title>
        <authorList>
            <person name="Goeker M."/>
        </authorList>
    </citation>
    <scope>NUCLEOTIDE SEQUENCE [LARGE SCALE GENOMIC DNA]</scope>
    <source>
        <strain evidence="9 10">DSM 29486</strain>
    </source>
</reference>
<keyword evidence="9" id="KW-0547">Nucleotide-binding</keyword>
<dbReference type="GO" id="GO:0005524">
    <property type="term" value="F:ATP binding"/>
    <property type="evidence" value="ECO:0007669"/>
    <property type="project" value="InterPro"/>
</dbReference>
<feature type="region of interest" description="Domain I" evidence="6">
    <location>
        <begin position="1"/>
        <end position="64"/>
    </location>
</feature>
<dbReference type="SUPFAM" id="SSF50249">
    <property type="entry name" value="Nucleic acid-binding proteins"/>
    <property type="match status" value="1"/>
</dbReference>
<evidence type="ECO:0000256" key="2">
    <source>
        <dbReference type="ARBA" id="ARBA00022763"/>
    </source>
</evidence>
<keyword evidence="1 6" id="KW-0963">Cytoplasm</keyword>
<dbReference type="Pfam" id="PF01330">
    <property type="entry name" value="RuvA_N"/>
    <property type="match status" value="1"/>
</dbReference>
<dbReference type="Proteomes" id="UP000292927">
    <property type="component" value="Unassembled WGS sequence"/>
</dbReference>
<keyword evidence="2 6" id="KW-0227">DNA damage</keyword>
<feature type="region of interest" description="Domain III" evidence="6">
    <location>
        <begin position="150"/>
        <end position="200"/>
    </location>
</feature>
<keyword evidence="9" id="KW-0067">ATP-binding</keyword>
<dbReference type="Gene3D" id="1.10.8.10">
    <property type="entry name" value="DNA helicase RuvA subunit, C-terminal domain"/>
    <property type="match status" value="1"/>
</dbReference>
<keyword evidence="9" id="KW-0347">Helicase</keyword>
<dbReference type="GO" id="GO:0006281">
    <property type="term" value="P:DNA repair"/>
    <property type="evidence" value="ECO:0007669"/>
    <property type="project" value="UniProtKB-UniRule"/>
</dbReference>
<keyword evidence="5 6" id="KW-0234">DNA repair</keyword>
<dbReference type="Pfam" id="PF07499">
    <property type="entry name" value="RuvA_C"/>
    <property type="match status" value="1"/>
</dbReference>
<evidence type="ECO:0000313" key="10">
    <source>
        <dbReference type="Proteomes" id="UP000292927"/>
    </source>
</evidence>
<dbReference type="SUPFAM" id="SSF46929">
    <property type="entry name" value="DNA helicase RuvA subunit, C-terminal domain"/>
    <property type="match status" value="1"/>
</dbReference>
<dbReference type="InterPro" id="IPR000085">
    <property type="entry name" value="RuvA"/>
</dbReference>
<evidence type="ECO:0000313" key="9">
    <source>
        <dbReference type="EMBL" id="RZT02026.1"/>
    </source>
</evidence>
<comment type="similarity">
    <text evidence="6">Belongs to the RuvA family.</text>
</comment>
<evidence type="ECO:0000259" key="8">
    <source>
        <dbReference type="Pfam" id="PF07499"/>
    </source>
</evidence>
<dbReference type="GO" id="GO:0009379">
    <property type="term" value="C:Holliday junction helicase complex"/>
    <property type="evidence" value="ECO:0007669"/>
    <property type="project" value="InterPro"/>
</dbReference>
<dbReference type="InterPro" id="IPR010994">
    <property type="entry name" value="RuvA_2-like"/>
</dbReference>
<keyword evidence="4 6" id="KW-0233">DNA recombination</keyword>
<dbReference type="HAMAP" id="MF_00031">
    <property type="entry name" value="DNA_HJ_migration_RuvA"/>
    <property type="match status" value="1"/>
</dbReference>
<dbReference type="GO" id="GO:0009378">
    <property type="term" value="F:four-way junction helicase activity"/>
    <property type="evidence" value="ECO:0007669"/>
    <property type="project" value="InterPro"/>
</dbReference>
<comment type="subcellular location">
    <subcellularLocation>
        <location evidence="6">Cytoplasm</location>
    </subcellularLocation>
</comment>
<accession>A0A4Q7PP38</accession>
<organism evidence="9 10">
    <name type="scientific">Cuneatibacter caecimuris</name>
    <dbReference type="NCBI Taxonomy" id="1796618"/>
    <lineage>
        <taxon>Bacteria</taxon>
        <taxon>Bacillati</taxon>
        <taxon>Bacillota</taxon>
        <taxon>Clostridia</taxon>
        <taxon>Lachnospirales</taxon>
        <taxon>Lachnospiraceae</taxon>
        <taxon>Cuneatibacter</taxon>
    </lineage>
</organism>
<comment type="domain">
    <text evidence="6">Has three domains with a flexible linker between the domains II and III and assumes an 'L' shape. Domain III is highly mobile and contacts RuvB.</text>
</comment>
<dbReference type="GO" id="GO:0048476">
    <property type="term" value="C:Holliday junction resolvase complex"/>
    <property type="evidence" value="ECO:0007669"/>
    <property type="project" value="UniProtKB-UniRule"/>
</dbReference>
<dbReference type="Gene3D" id="1.10.150.20">
    <property type="entry name" value="5' to 3' exonuclease, C-terminal subdomain"/>
    <property type="match status" value="1"/>
</dbReference>
<dbReference type="AlphaFoldDB" id="A0A4Q7PP38"/>
<evidence type="ECO:0000256" key="3">
    <source>
        <dbReference type="ARBA" id="ARBA00023125"/>
    </source>
</evidence>
<dbReference type="GO" id="GO:0005737">
    <property type="term" value="C:cytoplasm"/>
    <property type="evidence" value="ECO:0007669"/>
    <property type="project" value="UniProtKB-SubCell"/>
</dbReference>
<keyword evidence="9" id="KW-0378">Hydrolase</keyword>
<gene>
    <name evidence="6" type="primary">ruvA</name>
    <name evidence="9" type="ORF">EV209_0130</name>
</gene>
<comment type="function">
    <text evidence="6">The RuvA-RuvB-RuvC complex processes Holliday junction (HJ) DNA during genetic recombination and DNA repair, while the RuvA-RuvB complex plays an important role in the rescue of blocked DNA replication forks via replication fork reversal (RFR). RuvA specifically binds to HJ cruciform DNA, conferring on it an open structure. The RuvB hexamer acts as an ATP-dependent pump, pulling dsDNA into and through the RuvAB complex. HJ branch migration allows RuvC to scan DNA until it finds its consensus sequence, where it cleaves and resolves the cruciform DNA.</text>
</comment>
<evidence type="ECO:0000256" key="6">
    <source>
        <dbReference type="HAMAP-Rule" id="MF_00031"/>
    </source>
</evidence>
<protein>
    <recommendedName>
        <fullName evidence="6">Holliday junction branch migration complex subunit RuvA</fullName>
    </recommendedName>
</protein>
<dbReference type="InterPro" id="IPR036267">
    <property type="entry name" value="RuvA_C_sf"/>
</dbReference>
<evidence type="ECO:0000256" key="5">
    <source>
        <dbReference type="ARBA" id="ARBA00023204"/>
    </source>
</evidence>
<dbReference type="InterPro" id="IPR011114">
    <property type="entry name" value="RuvA_C"/>
</dbReference>
<sequence>MIGYIKGELTEVLQDSVLIENQGTGWQIYVPGALFQSLPPIGSKIKLYTYLQVKEDGVSLFGFYTRDDLEIFKMLISVSGIGPKGALGVLSVMTPDDLRFAVLSDDAKAISKAPGIGHKTAQKVILELKDKLKLEDAFEKKLSHQTAAAASTDAVQEAVLALTALGYANSEALRAVRQVDGGAEMDVESLLKAALKQMSF</sequence>
<keyword evidence="3 6" id="KW-0238">DNA-binding</keyword>
<name>A0A4Q7PP38_9FIRM</name>
<dbReference type="SUPFAM" id="SSF47781">
    <property type="entry name" value="RuvA domain 2-like"/>
    <property type="match status" value="1"/>
</dbReference>
<dbReference type="GO" id="GO:0006310">
    <property type="term" value="P:DNA recombination"/>
    <property type="evidence" value="ECO:0007669"/>
    <property type="project" value="UniProtKB-UniRule"/>
</dbReference>
<evidence type="ECO:0000256" key="4">
    <source>
        <dbReference type="ARBA" id="ARBA00023172"/>
    </source>
</evidence>
<proteinExistence type="inferred from homology"/>
<comment type="caution">
    <text evidence="9">The sequence shown here is derived from an EMBL/GenBank/DDBJ whole genome shotgun (WGS) entry which is preliminary data.</text>
</comment>
<feature type="domain" description="Holliday junction DNA helicase RuvA C-terminal" evidence="8">
    <location>
        <begin position="153"/>
        <end position="199"/>
    </location>
</feature>
<dbReference type="InterPro" id="IPR013849">
    <property type="entry name" value="DNA_helicase_Holl-junc_RuvA_I"/>
</dbReference>
<dbReference type="OrthoDB" id="5293449at2"/>
<keyword evidence="10" id="KW-1185">Reference proteome</keyword>
<feature type="domain" description="DNA helicase Holliday junction RuvA type" evidence="7">
    <location>
        <begin position="1"/>
        <end position="62"/>
    </location>
</feature>
<dbReference type="CDD" id="cd14332">
    <property type="entry name" value="UBA_RuvA_C"/>
    <property type="match status" value="1"/>
</dbReference>